<organism evidence="4 5">
    <name type="scientific">Cinara cedri</name>
    <dbReference type="NCBI Taxonomy" id="506608"/>
    <lineage>
        <taxon>Eukaryota</taxon>
        <taxon>Metazoa</taxon>
        <taxon>Ecdysozoa</taxon>
        <taxon>Arthropoda</taxon>
        <taxon>Hexapoda</taxon>
        <taxon>Insecta</taxon>
        <taxon>Pterygota</taxon>
        <taxon>Neoptera</taxon>
        <taxon>Paraneoptera</taxon>
        <taxon>Hemiptera</taxon>
        <taxon>Sternorrhyncha</taxon>
        <taxon>Aphidomorpha</taxon>
        <taxon>Aphidoidea</taxon>
        <taxon>Aphididae</taxon>
        <taxon>Lachninae</taxon>
        <taxon>Cinara</taxon>
    </lineage>
</organism>
<evidence type="ECO:0000256" key="2">
    <source>
        <dbReference type="ARBA" id="ARBA00022946"/>
    </source>
</evidence>
<dbReference type="GO" id="GO:0006393">
    <property type="term" value="P:termination of mitochondrial transcription"/>
    <property type="evidence" value="ECO:0007669"/>
    <property type="project" value="TreeGrafter"/>
</dbReference>
<dbReference type="Proteomes" id="UP000325440">
    <property type="component" value="Unassembled WGS sequence"/>
</dbReference>
<dbReference type="InterPro" id="IPR003690">
    <property type="entry name" value="MTERF"/>
</dbReference>
<reference evidence="4 5" key="1">
    <citation type="submission" date="2019-08" db="EMBL/GenBank/DDBJ databases">
        <authorList>
            <person name="Alioto T."/>
            <person name="Alioto T."/>
            <person name="Gomez Garrido J."/>
        </authorList>
    </citation>
    <scope>NUCLEOTIDE SEQUENCE [LARGE SCALE GENOMIC DNA]</scope>
</reference>
<feature type="region of interest" description="Disordered" evidence="3">
    <location>
        <begin position="505"/>
        <end position="525"/>
    </location>
</feature>
<proteinExistence type="inferred from homology"/>
<name>A0A5E4NMS7_9HEMI</name>
<gene>
    <name evidence="4" type="ORF">CINCED_3A022223</name>
</gene>
<dbReference type="GO" id="GO:0005759">
    <property type="term" value="C:mitochondrial matrix"/>
    <property type="evidence" value="ECO:0007669"/>
    <property type="project" value="TreeGrafter"/>
</dbReference>
<dbReference type="PANTHER" id="PTHR15437">
    <property type="entry name" value="TRANSCRIPTION TERMINATION FACTOR, MITOCHONDRIAL"/>
    <property type="match status" value="1"/>
</dbReference>
<dbReference type="Gene3D" id="1.25.70.10">
    <property type="entry name" value="Transcription termination factor 3, mitochondrial"/>
    <property type="match status" value="3"/>
</dbReference>
<dbReference type="OrthoDB" id="10064535at2759"/>
<dbReference type="EMBL" id="CABPRJ010002394">
    <property type="protein sequence ID" value="VVC45080.1"/>
    <property type="molecule type" value="Genomic_DNA"/>
</dbReference>
<keyword evidence="2" id="KW-0809">Transit peptide</keyword>
<dbReference type="AlphaFoldDB" id="A0A5E4NMS7"/>
<dbReference type="GO" id="GO:0003676">
    <property type="term" value="F:nucleic acid binding"/>
    <property type="evidence" value="ECO:0007669"/>
    <property type="project" value="InterPro"/>
</dbReference>
<evidence type="ECO:0008006" key="6">
    <source>
        <dbReference type="Google" id="ProtNLM"/>
    </source>
</evidence>
<evidence type="ECO:0000256" key="1">
    <source>
        <dbReference type="ARBA" id="ARBA00007692"/>
    </source>
</evidence>
<evidence type="ECO:0000256" key="3">
    <source>
        <dbReference type="SAM" id="MobiDB-lite"/>
    </source>
</evidence>
<keyword evidence="5" id="KW-1185">Reference proteome</keyword>
<accession>A0A5E4NMS7</accession>
<evidence type="ECO:0000313" key="4">
    <source>
        <dbReference type="EMBL" id="VVC45080.1"/>
    </source>
</evidence>
<dbReference type="PANTHER" id="PTHR15437:SF7">
    <property type="entry name" value="TRANSCRIPTION TERMINATION FACTOR 5, MITOCHONDRIAL"/>
    <property type="match status" value="1"/>
</dbReference>
<sequence>MFNKVMKFNVHKISLIQNIYQTCYYCTKSETNTDVLLFFKQNLGLSENEIKKMCSKFPSFYNDSHAELSESFGQLMNFGFSREEIIRQIQILTVHPITVKNYFMLLEEGGFNKCRVDIKTLLRFKYISKNSIQVLKNEKYIHADINVSHHILSFTKFPQKLYPESYDDSISWAQVQRNMFHLYVNWKLQMDSGHVVSAQKIYNRLYNKSFRLTEKSIDIMLYELNFSKDKLKRNPYLIYSDPDNTQAIINNFKYLCGMDVKLLLNKHPKIILGSWKTIEQIKNHIEEFGIPESAIARAPELYTLGSKTVYERLCKLKETPELASFLNHPQVARLLYYFKKVNFRLNYLTNKNCLSLNLLVTNDSKFNRFNCNGTDKGRTNDTMMYLTKEFGANKTKLRSYLERHPYWQYISLLTIRTTYEFLKTKHFTNDQICHCIHILLYPVSRVEDALKTTENMINISYLRNSSGSIKSEYILSLALYNLERYYHFSGNGVWNTSEQDMNISISDSSNDTEELDHKPSTKLLL</sequence>
<protein>
    <recommendedName>
        <fullName evidence="6">Transcription termination factor 5, mitochondrial</fullName>
    </recommendedName>
</protein>
<dbReference type="InterPro" id="IPR038538">
    <property type="entry name" value="MTERF_sf"/>
</dbReference>
<comment type="similarity">
    <text evidence="1">Belongs to the mTERF family.</text>
</comment>
<evidence type="ECO:0000313" key="5">
    <source>
        <dbReference type="Proteomes" id="UP000325440"/>
    </source>
</evidence>